<accession>A0A969TTK7</accession>
<protein>
    <recommendedName>
        <fullName evidence="7">Methyl-accepting transducer domain-containing protein</fullName>
    </recommendedName>
</protein>
<name>A0A969TTK7_9BACI</name>
<feature type="transmembrane region" description="Helical" evidence="6">
    <location>
        <begin position="18"/>
        <end position="37"/>
    </location>
</feature>
<feature type="coiled-coil region" evidence="4">
    <location>
        <begin position="169"/>
        <end position="196"/>
    </location>
</feature>
<dbReference type="GO" id="GO:0006935">
    <property type="term" value="P:chemotaxis"/>
    <property type="evidence" value="ECO:0007669"/>
    <property type="project" value="InterPro"/>
</dbReference>
<evidence type="ECO:0000259" key="7">
    <source>
        <dbReference type="PROSITE" id="PS50111"/>
    </source>
</evidence>
<feature type="transmembrane region" description="Helical" evidence="6">
    <location>
        <begin position="43"/>
        <end position="64"/>
    </location>
</feature>
<sequence>MSIVTEMKEKDLQTKNRLAVGLFAATVAAGGLMNFILGDGQTALVYGIQFAALWGLYAIAVYLIRKPELVPLLLIIAAHLFVTSAVFLLGGGIGVAVIYYFLLILAVLHLYRHVLITALVLGLAGQLINAFYSTAESAVISANLPTILLTYVLAGALGGAVILIGGRQSDVLEQLLDESQQETEAKEQKAVFLQEQAAALRESLTGTNAAVQQNISSYKEMTAAAQELAEGAEVQNSDVQALSEEAERTAIEANGMQQEVLEASNSADSMAEGAQAFRTELEKLEGETVEMNERFGRLEQEFERVTAKINEADSLSASIIKVGEQTNLLALNASIEAARAGDAGRGFAVVADEIRKLAETSGQAAEGITRVLEELEQANGNALDEMKRSGEAAENQNEAAASMLQASEKMEQGIHQLKSLTASLTGRAAAVQQAASSMNQSTTGLAAGIEQSSAAVEEVSASIEALHEQNEGIGRETAAAEEAVERLSAD</sequence>
<feature type="coiled-coil region" evidence="4">
    <location>
        <begin position="365"/>
        <end position="392"/>
    </location>
</feature>
<dbReference type="AlphaFoldDB" id="A0A969TTK7"/>
<evidence type="ECO:0000256" key="1">
    <source>
        <dbReference type="ARBA" id="ARBA00023224"/>
    </source>
</evidence>
<dbReference type="SUPFAM" id="SSF58104">
    <property type="entry name" value="Methyl-accepting chemotaxis protein (MCP) signaling domain"/>
    <property type="match status" value="1"/>
</dbReference>
<feature type="transmembrane region" description="Helical" evidence="6">
    <location>
        <begin position="110"/>
        <end position="132"/>
    </location>
</feature>
<keyword evidence="6" id="KW-1133">Transmembrane helix</keyword>
<feature type="transmembrane region" description="Helical" evidence="6">
    <location>
        <begin position="144"/>
        <end position="166"/>
    </location>
</feature>
<feature type="coiled-coil region" evidence="4">
    <location>
        <begin position="239"/>
        <end position="301"/>
    </location>
</feature>
<dbReference type="GO" id="GO:0007165">
    <property type="term" value="P:signal transduction"/>
    <property type="evidence" value="ECO:0007669"/>
    <property type="project" value="UniProtKB-KW"/>
</dbReference>
<dbReference type="PANTHER" id="PTHR32089:SF112">
    <property type="entry name" value="LYSOZYME-LIKE PROTEIN-RELATED"/>
    <property type="match status" value="1"/>
</dbReference>
<feature type="transmembrane region" description="Helical" evidence="6">
    <location>
        <begin position="71"/>
        <end position="104"/>
    </location>
</feature>
<dbReference type="PANTHER" id="PTHR32089">
    <property type="entry name" value="METHYL-ACCEPTING CHEMOTAXIS PROTEIN MCPB"/>
    <property type="match status" value="1"/>
</dbReference>
<evidence type="ECO:0000256" key="6">
    <source>
        <dbReference type="SAM" id="Phobius"/>
    </source>
</evidence>
<evidence type="ECO:0000313" key="8">
    <source>
        <dbReference type="EMBL" id="NJP37748.1"/>
    </source>
</evidence>
<keyword evidence="4" id="KW-0175">Coiled coil</keyword>
<reference evidence="8 9" key="1">
    <citation type="submission" date="2020-03" db="EMBL/GenBank/DDBJ databases">
        <title>Assessment of the enzymatic potential of alkaline-tolerant lipase obtained from Bacillus luteus H11 (technogenic soil) for the bioremediation of saline soils contaminated with petroleum substances.</title>
        <authorList>
            <person name="Kalwasinska A."/>
        </authorList>
    </citation>
    <scope>NUCLEOTIDE SEQUENCE [LARGE SCALE GENOMIC DNA]</scope>
    <source>
        <strain evidence="8 9">H11</strain>
    </source>
</reference>
<organism evidence="8 9">
    <name type="scientific">Alkalicoccus luteus</name>
    <dbReference type="NCBI Taxonomy" id="1237094"/>
    <lineage>
        <taxon>Bacteria</taxon>
        <taxon>Bacillati</taxon>
        <taxon>Bacillota</taxon>
        <taxon>Bacilli</taxon>
        <taxon>Bacillales</taxon>
        <taxon>Bacillaceae</taxon>
        <taxon>Alkalicoccus</taxon>
    </lineage>
</organism>
<dbReference type="SMART" id="SM00283">
    <property type="entry name" value="MA"/>
    <property type="match status" value="1"/>
</dbReference>
<dbReference type="PRINTS" id="PR00260">
    <property type="entry name" value="CHEMTRNSDUCR"/>
</dbReference>
<dbReference type="PROSITE" id="PS50111">
    <property type="entry name" value="CHEMOTAXIS_TRANSDUC_2"/>
    <property type="match status" value="1"/>
</dbReference>
<keyword evidence="6" id="KW-0812">Transmembrane</keyword>
<dbReference type="EMBL" id="JAATHJ010000011">
    <property type="protein sequence ID" value="NJP37748.1"/>
    <property type="molecule type" value="Genomic_DNA"/>
</dbReference>
<evidence type="ECO:0000256" key="3">
    <source>
        <dbReference type="PROSITE-ProRule" id="PRU00284"/>
    </source>
</evidence>
<keyword evidence="1 3" id="KW-0807">Transducer</keyword>
<evidence type="ECO:0000256" key="4">
    <source>
        <dbReference type="SAM" id="Coils"/>
    </source>
</evidence>
<evidence type="ECO:0000256" key="2">
    <source>
        <dbReference type="ARBA" id="ARBA00029447"/>
    </source>
</evidence>
<comment type="similarity">
    <text evidence="2">Belongs to the methyl-accepting chemotaxis (MCP) protein family.</text>
</comment>
<keyword evidence="6" id="KW-0472">Membrane</keyword>
<dbReference type="InterPro" id="IPR004090">
    <property type="entry name" value="Chemotax_Me-accpt_rcpt"/>
</dbReference>
<dbReference type="GO" id="GO:0016020">
    <property type="term" value="C:membrane"/>
    <property type="evidence" value="ECO:0007669"/>
    <property type="project" value="InterPro"/>
</dbReference>
<dbReference type="InterPro" id="IPR004089">
    <property type="entry name" value="MCPsignal_dom"/>
</dbReference>
<evidence type="ECO:0000256" key="5">
    <source>
        <dbReference type="SAM" id="MobiDB-lite"/>
    </source>
</evidence>
<evidence type="ECO:0000313" key="9">
    <source>
        <dbReference type="Proteomes" id="UP000752012"/>
    </source>
</evidence>
<dbReference type="Pfam" id="PF00015">
    <property type="entry name" value="MCPsignal"/>
    <property type="match status" value="1"/>
</dbReference>
<feature type="domain" description="Methyl-accepting transducer" evidence="7">
    <location>
        <begin position="210"/>
        <end position="467"/>
    </location>
</feature>
<dbReference type="RefSeq" id="WP_168006573.1">
    <property type="nucleotide sequence ID" value="NZ_JAATHJ010000011.1"/>
</dbReference>
<dbReference type="Gene3D" id="1.10.287.950">
    <property type="entry name" value="Methyl-accepting chemotaxis protein"/>
    <property type="match status" value="1"/>
</dbReference>
<dbReference type="GO" id="GO:0004888">
    <property type="term" value="F:transmembrane signaling receptor activity"/>
    <property type="evidence" value="ECO:0007669"/>
    <property type="project" value="InterPro"/>
</dbReference>
<feature type="region of interest" description="Disordered" evidence="5">
    <location>
        <begin position="468"/>
        <end position="490"/>
    </location>
</feature>
<comment type="caution">
    <text evidence="8">The sequence shown here is derived from an EMBL/GenBank/DDBJ whole genome shotgun (WGS) entry which is preliminary data.</text>
</comment>
<dbReference type="Proteomes" id="UP000752012">
    <property type="component" value="Unassembled WGS sequence"/>
</dbReference>
<gene>
    <name evidence="8" type="ORF">HCN83_09140</name>
</gene>
<keyword evidence="9" id="KW-1185">Reference proteome</keyword>
<proteinExistence type="inferred from homology"/>